<feature type="compositionally biased region" description="Acidic residues" evidence="1">
    <location>
        <begin position="775"/>
        <end position="788"/>
    </location>
</feature>
<reference evidence="2" key="1">
    <citation type="journal article" date="2023" name="Mol. Phylogenet. Evol.">
        <title>Genome-scale phylogeny and comparative genomics of the fungal order Sordariales.</title>
        <authorList>
            <person name="Hensen N."/>
            <person name="Bonometti L."/>
            <person name="Westerberg I."/>
            <person name="Brannstrom I.O."/>
            <person name="Guillou S."/>
            <person name="Cros-Aarteil S."/>
            <person name="Calhoun S."/>
            <person name="Haridas S."/>
            <person name="Kuo A."/>
            <person name="Mondo S."/>
            <person name="Pangilinan J."/>
            <person name="Riley R."/>
            <person name="LaButti K."/>
            <person name="Andreopoulos B."/>
            <person name="Lipzen A."/>
            <person name="Chen C."/>
            <person name="Yan M."/>
            <person name="Daum C."/>
            <person name="Ng V."/>
            <person name="Clum A."/>
            <person name="Steindorff A."/>
            <person name="Ohm R.A."/>
            <person name="Martin F."/>
            <person name="Silar P."/>
            <person name="Natvig D.O."/>
            <person name="Lalanne C."/>
            <person name="Gautier V."/>
            <person name="Ament-Velasquez S.L."/>
            <person name="Kruys A."/>
            <person name="Hutchinson M.I."/>
            <person name="Powell A.J."/>
            <person name="Barry K."/>
            <person name="Miller A.N."/>
            <person name="Grigoriev I.V."/>
            <person name="Debuchy R."/>
            <person name="Gladieux P."/>
            <person name="Hiltunen Thoren M."/>
            <person name="Johannesson H."/>
        </authorList>
    </citation>
    <scope>NUCLEOTIDE SEQUENCE</scope>
    <source>
        <strain evidence="2">CBS 103.79</strain>
    </source>
</reference>
<feature type="compositionally biased region" description="Acidic residues" evidence="1">
    <location>
        <begin position="175"/>
        <end position="223"/>
    </location>
</feature>
<feature type="compositionally biased region" description="Acidic residues" evidence="1">
    <location>
        <begin position="501"/>
        <end position="532"/>
    </location>
</feature>
<evidence type="ECO:0000256" key="1">
    <source>
        <dbReference type="SAM" id="MobiDB-lite"/>
    </source>
</evidence>
<evidence type="ECO:0000313" key="3">
    <source>
        <dbReference type="Proteomes" id="UP001303889"/>
    </source>
</evidence>
<accession>A0AAN6MDP1</accession>
<feature type="compositionally biased region" description="Basic and acidic residues" evidence="1">
    <location>
        <begin position="93"/>
        <end position="107"/>
    </location>
</feature>
<feature type="compositionally biased region" description="Polar residues" evidence="1">
    <location>
        <begin position="441"/>
        <end position="450"/>
    </location>
</feature>
<feature type="compositionally biased region" description="Basic and acidic residues" evidence="1">
    <location>
        <begin position="411"/>
        <end position="424"/>
    </location>
</feature>
<sequence>MEDAGLSVEAGFPDQLDQTDQFELDPNLDLDATGFDFGLDASDPQAELLHTGFTPNETAALTPDPQLDYAGEEEPAQAPESILAQATVGGGEPSHDAEAEAEYREEIGYEEEDLVTADAVADSNPVQAGKAEATSPNSAPSSGHADRESAQLADETNTESLAHDQGVSWGHGVDFELDDDAGEEAALEYSEMQDDLPLESLNDETANEQDDAGEEAALEYSEMQDDLPLEHLNDETANEEDAADHPESDMAKAPEDVVQPSDQVPEIEVLYNEEYYSLFGSSNDDPDSYFLSESQNLDCPLSEFLSALRAVVADDLAPTDELVVRFEPLDLEFGERSNEKFLNRCFREILDCHTTLGRVPGISTDRIINLSVRRDCEEHLLDLLAQAELVKSSPSSAEDSEMSENLDEEPQADHADEMESHEEHFEDGDLDEYHEDVGPSAPNQVENANEQELEDAHSRETVKEPVQDEQASAGSPVASAEHVEAEEHSDDVPAGAIPDEVAQEEPLWEEQMPEEGAGEEQSWDDRAAEDDSAVSQYSAEKPEEPTHPHEEQEDGNDFFENPDYLLFDDAAASGEGGNEQEAGPAGKFPSSLSPALYVSLHNNSATIPKGQGLHGAPSLIAAFEPMEDWEIDYWDDDDQPTSNHVQGGDQEANKATHQDDDLIIAFDEDTGVAAIHEEVDQYEDDTITYDTSGYAADDAQGDDEQEGARIATGSASKSPESEAQVTTAEETASVHTSTTINGDEIDYDDENGAVDLITPHDEDEPSAPGSSANNDEIDWENDEDEDEQQPANGDEGAEDGESKAAALASPSVSGKRGRTDETESLADETGMPACPSPKRMRLR</sequence>
<feature type="region of interest" description="Disordered" evidence="1">
    <location>
        <begin position="633"/>
        <end position="661"/>
    </location>
</feature>
<feature type="compositionally biased region" description="Basic and acidic residues" evidence="1">
    <location>
        <begin position="243"/>
        <end position="255"/>
    </location>
</feature>
<feature type="compositionally biased region" description="Basic and acidic residues" evidence="1">
    <location>
        <begin position="540"/>
        <end position="550"/>
    </location>
</feature>
<feature type="region of interest" description="Disordered" evidence="1">
    <location>
        <begin position="390"/>
        <end position="593"/>
    </location>
</feature>
<feature type="region of interest" description="Disordered" evidence="1">
    <location>
        <begin position="52"/>
        <end position="223"/>
    </location>
</feature>
<feature type="compositionally biased region" description="Polar residues" evidence="1">
    <location>
        <begin position="713"/>
        <end position="741"/>
    </location>
</feature>
<protein>
    <submittedName>
        <fullName evidence="2">Uncharacterized protein</fullName>
    </submittedName>
</protein>
<feature type="region of interest" description="Disordered" evidence="1">
    <location>
        <begin position="237"/>
        <end position="261"/>
    </location>
</feature>
<keyword evidence="3" id="KW-1185">Reference proteome</keyword>
<feature type="compositionally biased region" description="Basic and acidic residues" evidence="1">
    <location>
        <begin position="651"/>
        <end position="660"/>
    </location>
</feature>
<evidence type="ECO:0000313" key="2">
    <source>
        <dbReference type="EMBL" id="KAK3898028.1"/>
    </source>
</evidence>
<feature type="region of interest" description="Disordered" evidence="1">
    <location>
        <begin position="678"/>
        <end position="843"/>
    </location>
</feature>
<gene>
    <name evidence="2" type="ORF">C8A05DRAFT_19310</name>
</gene>
<feature type="compositionally biased region" description="Acidic residues" evidence="1">
    <location>
        <begin position="425"/>
        <end position="434"/>
    </location>
</feature>
<dbReference type="EMBL" id="MU856016">
    <property type="protein sequence ID" value="KAK3898028.1"/>
    <property type="molecule type" value="Genomic_DNA"/>
</dbReference>
<feature type="compositionally biased region" description="Basic and acidic residues" evidence="1">
    <location>
        <begin position="454"/>
        <end position="466"/>
    </location>
</feature>
<dbReference type="Proteomes" id="UP001303889">
    <property type="component" value="Unassembled WGS sequence"/>
</dbReference>
<organism evidence="2 3">
    <name type="scientific">Staphylotrichum tortipilum</name>
    <dbReference type="NCBI Taxonomy" id="2831512"/>
    <lineage>
        <taxon>Eukaryota</taxon>
        <taxon>Fungi</taxon>
        <taxon>Dikarya</taxon>
        <taxon>Ascomycota</taxon>
        <taxon>Pezizomycotina</taxon>
        <taxon>Sordariomycetes</taxon>
        <taxon>Sordariomycetidae</taxon>
        <taxon>Sordariales</taxon>
        <taxon>Chaetomiaceae</taxon>
        <taxon>Staphylotrichum</taxon>
    </lineage>
</organism>
<feature type="compositionally biased region" description="Acidic residues" evidence="1">
    <location>
        <begin position="398"/>
        <end position="410"/>
    </location>
</feature>
<comment type="caution">
    <text evidence="2">The sequence shown here is derived from an EMBL/GenBank/DDBJ whole genome shotgun (WGS) entry which is preliminary data.</text>
</comment>
<feature type="compositionally biased region" description="Acidic residues" evidence="1">
    <location>
        <begin position="743"/>
        <end position="752"/>
    </location>
</feature>
<reference evidence="2" key="2">
    <citation type="submission" date="2023-05" db="EMBL/GenBank/DDBJ databases">
        <authorList>
            <consortium name="Lawrence Berkeley National Laboratory"/>
            <person name="Steindorff A."/>
            <person name="Hensen N."/>
            <person name="Bonometti L."/>
            <person name="Westerberg I."/>
            <person name="Brannstrom I.O."/>
            <person name="Guillou S."/>
            <person name="Cros-Aarteil S."/>
            <person name="Calhoun S."/>
            <person name="Haridas S."/>
            <person name="Kuo A."/>
            <person name="Mondo S."/>
            <person name="Pangilinan J."/>
            <person name="Riley R."/>
            <person name="Labutti K."/>
            <person name="Andreopoulos B."/>
            <person name="Lipzen A."/>
            <person name="Chen C."/>
            <person name="Yanf M."/>
            <person name="Daum C."/>
            <person name="Ng V."/>
            <person name="Clum A."/>
            <person name="Ohm R."/>
            <person name="Martin F."/>
            <person name="Silar P."/>
            <person name="Natvig D."/>
            <person name="Lalanne C."/>
            <person name="Gautier V."/>
            <person name="Ament-Velasquez S.L."/>
            <person name="Kruys A."/>
            <person name="Hutchinson M.I."/>
            <person name="Powell A.J."/>
            <person name="Barry K."/>
            <person name="Miller A.N."/>
            <person name="Grigoriev I.V."/>
            <person name="Debuchy R."/>
            <person name="Gladieux P."/>
            <person name="Thoren M.H."/>
            <person name="Johannesson H."/>
        </authorList>
    </citation>
    <scope>NUCLEOTIDE SEQUENCE</scope>
    <source>
        <strain evidence="2">CBS 103.79</strain>
    </source>
</reference>
<name>A0AAN6MDP1_9PEZI</name>
<feature type="region of interest" description="Disordered" evidence="1">
    <location>
        <begin position="1"/>
        <end position="21"/>
    </location>
</feature>
<dbReference type="AlphaFoldDB" id="A0AAN6MDP1"/>
<proteinExistence type="predicted"/>